<organism evidence="1">
    <name type="scientific">Arion vulgaris</name>
    <dbReference type="NCBI Taxonomy" id="1028688"/>
    <lineage>
        <taxon>Eukaryota</taxon>
        <taxon>Metazoa</taxon>
        <taxon>Spiralia</taxon>
        <taxon>Lophotrochozoa</taxon>
        <taxon>Mollusca</taxon>
        <taxon>Gastropoda</taxon>
        <taxon>Heterobranchia</taxon>
        <taxon>Euthyneura</taxon>
        <taxon>Panpulmonata</taxon>
        <taxon>Eupulmonata</taxon>
        <taxon>Stylommatophora</taxon>
        <taxon>Helicina</taxon>
        <taxon>Arionoidea</taxon>
        <taxon>Arionidae</taxon>
        <taxon>Arion</taxon>
    </lineage>
</organism>
<evidence type="ECO:0000313" key="1">
    <source>
        <dbReference type="EMBL" id="CEK88441.1"/>
    </source>
</evidence>
<accession>A0A0B7B843</accession>
<feature type="non-terminal residue" evidence="1">
    <location>
        <position position="1"/>
    </location>
</feature>
<reference evidence="1" key="1">
    <citation type="submission" date="2014-12" db="EMBL/GenBank/DDBJ databases">
        <title>Insight into the proteome of Arion vulgaris.</title>
        <authorList>
            <person name="Aradska J."/>
            <person name="Bulat T."/>
            <person name="Smidak R."/>
            <person name="Sarate P."/>
            <person name="Gangsoo J."/>
            <person name="Sialana F."/>
            <person name="Bilban M."/>
            <person name="Lubec G."/>
        </authorList>
    </citation>
    <scope>NUCLEOTIDE SEQUENCE</scope>
    <source>
        <tissue evidence="1">Skin</tissue>
    </source>
</reference>
<proteinExistence type="predicted"/>
<gene>
    <name evidence="1" type="primary">ORF165326</name>
</gene>
<name>A0A0B7B843_9EUPU</name>
<sequence length="78" mass="9357">FHLKNPLFMKFKQSKNIVDSWYSLQENNKHSTFYTEAETYKPGFNEATIFAKLSVNVFKICLQRRKTMYINKSIVWTL</sequence>
<dbReference type="EMBL" id="HACG01041576">
    <property type="protein sequence ID" value="CEK88441.1"/>
    <property type="molecule type" value="Transcribed_RNA"/>
</dbReference>
<protein>
    <submittedName>
        <fullName evidence="1">Uncharacterized protein</fullName>
    </submittedName>
</protein>
<dbReference type="AlphaFoldDB" id="A0A0B7B843"/>